<gene>
    <name evidence="10" type="ORF">PACLA_8A046467</name>
</gene>
<evidence type="ECO:0000256" key="4">
    <source>
        <dbReference type="ARBA" id="ARBA00022692"/>
    </source>
</evidence>
<evidence type="ECO:0000313" key="10">
    <source>
        <dbReference type="EMBL" id="CAB4017406.1"/>
    </source>
</evidence>
<sequence length="331" mass="38738">MGASVSRTDFEWSYTDEPHATRRKQILKAHPEIKKLMVVDHRFKYHVILLVILQLLVVPLIPHLSWTKFFLLLYFYGAVINHAVLDAIHEISHNMAYGNAKPFHNRLFGMFANLPTAIPVSVTFKRYHQDHHRFQGDKDWDPDLPTEWEGQFFTNSFTKAIYVGLIPVFYSLRPLFVNPKSPTILEFLNYVTQLSFDAVVYYFFGIKPLVYMVLSSLIGTGWHPLGAQFIAEHYMFRKGQETFSYYGPFNYITFNVGYHNEHHDFPNIPGSLLPKVREIAPEFYDMPHHLSWLKVIYDFVFDPEINPYARVKRSMKQRANNNADTDNTHAD</sequence>
<dbReference type="InterPro" id="IPR005804">
    <property type="entry name" value="FA_desaturase_dom"/>
</dbReference>
<comment type="subcellular location">
    <subcellularLocation>
        <location evidence="1">Membrane</location>
        <topology evidence="1">Multi-pass membrane protein</topology>
    </subcellularLocation>
</comment>
<name>A0A7D9J024_PARCT</name>
<dbReference type="Pfam" id="PF00487">
    <property type="entry name" value="FA_desaturase"/>
    <property type="match status" value="1"/>
</dbReference>
<keyword evidence="4" id="KW-0812">Transmembrane</keyword>
<evidence type="ECO:0000256" key="9">
    <source>
        <dbReference type="PIRNR" id="PIRNR017228"/>
    </source>
</evidence>
<dbReference type="PANTHER" id="PTHR12879">
    <property type="entry name" value="SPHINGOLIPID DELTA 4 DESATURASE/C-4 HYDROXYLASE PROTEIN DES2"/>
    <property type="match status" value="1"/>
</dbReference>
<dbReference type="InterPro" id="IPR013866">
    <property type="entry name" value="Sphingolipid_d4-desaturase_N"/>
</dbReference>
<organism evidence="10 11">
    <name type="scientific">Paramuricea clavata</name>
    <name type="common">Red gorgonian</name>
    <name type="synonym">Violescent sea-whip</name>
    <dbReference type="NCBI Taxonomy" id="317549"/>
    <lineage>
        <taxon>Eukaryota</taxon>
        <taxon>Metazoa</taxon>
        <taxon>Cnidaria</taxon>
        <taxon>Anthozoa</taxon>
        <taxon>Octocorallia</taxon>
        <taxon>Malacalcyonacea</taxon>
        <taxon>Plexauridae</taxon>
        <taxon>Paramuricea</taxon>
    </lineage>
</organism>
<dbReference type="GO" id="GO:0046513">
    <property type="term" value="P:ceramide biosynthetic process"/>
    <property type="evidence" value="ECO:0007669"/>
    <property type="project" value="TreeGrafter"/>
</dbReference>
<evidence type="ECO:0000256" key="6">
    <source>
        <dbReference type="ARBA" id="ARBA00023002"/>
    </source>
</evidence>
<dbReference type="Pfam" id="PF08557">
    <property type="entry name" value="Lipid_DES"/>
    <property type="match status" value="1"/>
</dbReference>
<evidence type="ECO:0000256" key="8">
    <source>
        <dbReference type="ARBA" id="ARBA00023136"/>
    </source>
</evidence>
<dbReference type="EC" id="1.14.19.17" evidence="3"/>
<comment type="caution">
    <text evidence="10">The sequence shown here is derived from an EMBL/GenBank/DDBJ whole genome shotgun (WGS) entry which is preliminary data.</text>
</comment>
<dbReference type="SMART" id="SM01269">
    <property type="entry name" value="Lipid_DES"/>
    <property type="match status" value="1"/>
</dbReference>
<proteinExistence type="inferred from homology"/>
<keyword evidence="11" id="KW-1185">Reference proteome</keyword>
<keyword evidence="8 9" id="KW-0472">Membrane</keyword>
<dbReference type="EMBL" id="CACRXK020009533">
    <property type="protein sequence ID" value="CAB4017406.1"/>
    <property type="molecule type" value="Genomic_DNA"/>
</dbReference>
<dbReference type="GO" id="GO:0016020">
    <property type="term" value="C:membrane"/>
    <property type="evidence" value="ECO:0007669"/>
    <property type="project" value="UniProtKB-SubCell"/>
</dbReference>
<protein>
    <recommendedName>
        <fullName evidence="3">sphingolipid 4-desaturase</fullName>
        <ecNumber evidence="3">1.14.19.17</ecNumber>
    </recommendedName>
</protein>
<evidence type="ECO:0000313" key="11">
    <source>
        <dbReference type="Proteomes" id="UP001152795"/>
    </source>
</evidence>
<keyword evidence="7 9" id="KW-0443">Lipid metabolism</keyword>
<dbReference type="GO" id="GO:0042284">
    <property type="term" value="F:sphingolipid delta-4 desaturase activity"/>
    <property type="evidence" value="ECO:0007669"/>
    <property type="project" value="UniProtKB-UniRule"/>
</dbReference>
<dbReference type="CDD" id="cd03508">
    <property type="entry name" value="Delta4-sphingolipid-FADS-like"/>
    <property type="match status" value="1"/>
</dbReference>
<dbReference type="OrthoDB" id="200948at2759"/>
<dbReference type="InterPro" id="IPR011388">
    <property type="entry name" value="DES1/DES2"/>
</dbReference>
<evidence type="ECO:0000256" key="3">
    <source>
        <dbReference type="ARBA" id="ARBA00012021"/>
    </source>
</evidence>
<dbReference type="PANTHER" id="PTHR12879:SF8">
    <property type="entry name" value="SPHINGOLIPID DELTA(4)-DESATURASE DES1"/>
    <property type="match status" value="1"/>
</dbReference>
<dbReference type="Proteomes" id="UP001152795">
    <property type="component" value="Unassembled WGS sequence"/>
</dbReference>
<keyword evidence="5" id="KW-1133">Transmembrane helix</keyword>
<evidence type="ECO:0000256" key="1">
    <source>
        <dbReference type="ARBA" id="ARBA00004141"/>
    </source>
</evidence>
<keyword evidence="6 9" id="KW-0560">Oxidoreductase</keyword>
<dbReference type="PIRSF" id="PIRSF017228">
    <property type="entry name" value="Sphnglp_dlt4_des"/>
    <property type="match status" value="1"/>
</dbReference>
<evidence type="ECO:0000256" key="5">
    <source>
        <dbReference type="ARBA" id="ARBA00022989"/>
    </source>
</evidence>
<reference evidence="10" key="1">
    <citation type="submission" date="2020-04" db="EMBL/GenBank/DDBJ databases">
        <authorList>
            <person name="Alioto T."/>
            <person name="Alioto T."/>
            <person name="Gomez Garrido J."/>
        </authorList>
    </citation>
    <scope>NUCLEOTIDE SEQUENCE</scope>
    <source>
        <strain evidence="10">A484AB</strain>
    </source>
</reference>
<comment type="similarity">
    <text evidence="2 9">Belongs to the fatty acid desaturase type 1 family. DEGS subfamily.</text>
</comment>
<evidence type="ECO:0000256" key="7">
    <source>
        <dbReference type="ARBA" id="ARBA00023098"/>
    </source>
</evidence>
<evidence type="ECO:0000256" key="2">
    <source>
        <dbReference type="ARBA" id="ARBA00006146"/>
    </source>
</evidence>
<accession>A0A7D9J024</accession>
<dbReference type="AlphaFoldDB" id="A0A7D9J024"/>